<dbReference type="GO" id="GO:0016798">
    <property type="term" value="F:hydrolase activity, acting on glycosyl bonds"/>
    <property type="evidence" value="ECO:0007669"/>
    <property type="project" value="UniProtKB-KW"/>
</dbReference>
<keyword evidence="5" id="KW-0624">Polysaccharide degradation</keyword>
<dbReference type="PANTHER" id="PTHR40032">
    <property type="entry name" value="EXPORTED PROTEIN-RELATED"/>
    <property type="match status" value="1"/>
</dbReference>
<dbReference type="InterPro" id="IPR013783">
    <property type="entry name" value="Ig-like_fold"/>
</dbReference>
<evidence type="ECO:0000256" key="2">
    <source>
        <dbReference type="ARBA" id="ARBA00022525"/>
    </source>
</evidence>
<dbReference type="GO" id="GO:0005576">
    <property type="term" value="C:extracellular region"/>
    <property type="evidence" value="ECO:0007669"/>
    <property type="project" value="UniProtKB-SubCell"/>
</dbReference>
<proteinExistence type="predicted"/>
<accession>A0AAU3HN70</accession>
<keyword evidence="2" id="KW-0964">Secreted</keyword>
<dbReference type="InterPro" id="IPR006311">
    <property type="entry name" value="TAT_signal"/>
</dbReference>
<evidence type="ECO:0000256" key="6">
    <source>
        <dbReference type="SAM" id="SignalP"/>
    </source>
</evidence>
<keyword evidence="4" id="KW-0326">Glycosidase</keyword>
<reference evidence="8" key="1">
    <citation type="submission" date="2022-10" db="EMBL/GenBank/DDBJ databases">
        <title>The complete genomes of actinobacterial strains from the NBC collection.</title>
        <authorList>
            <person name="Joergensen T.S."/>
            <person name="Alvarez Arevalo M."/>
            <person name="Sterndorff E.B."/>
            <person name="Faurdal D."/>
            <person name="Vuksanovic O."/>
            <person name="Mourched A.-S."/>
            <person name="Charusanti P."/>
            <person name="Shaw S."/>
            <person name="Blin K."/>
            <person name="Weber T."/>
        </authorList>
    </citation>
    <scope>NUCLEOTIDE SEQUENCE</scope>
    <source>
        <strain evidence="8">NBC_01393</strain>
    </source>
</reference>
<dbReference type="InterPro" id="IPR024301">
    <property type="entry name" value="Amidase_6"/>
</dbReference>
<keyword evidence="4" id="KW-0378">Hydrolase</keyword>
<dbReference type="InterPro" id="IPR003961">
    <property type="entry name" value="FN3_dom"/>
</dbReference>
<dbReference type="AlphaFoldDB" id="A0AAU3HN70"/>
<dbReference type="PROSITE" id="PS50853">
    <property type="entry name" value="FN3"/>
    <property type="match status" value="1"/>
</dbReference>
<evidence type="ECO:0000313" key="8">
    <source>
        <dbReference type="EMBL" id="WTZ06907.1"/>
    </source>
</evidence>
<sequence>MQSTKRRRWLQAAAAMTLAGILASDPSVSAVPVESAEVPQAIVNSPARAVTADDDDPDIAKLLGLSEEEAARRNAKIQNRRIELVSKRTETSSIYVNPDGTLTAESYAGPVRVKQDDGSWHYIDTELVDGGAALEPETAAADIAVSDGGDKKLASVSKGATSLALGWEDTLPTPTVKDDTASYDLGDGQTLTVTALKQGFSQNVRLDEAPSGDLTYRIPVTLKGLTLSETDSGHLLLKNSAGKLVAEAPAPMMWDSSVDERSGESKHLAPVDTEIETAADGSQTLVLRPDAGYFAQDLTYPVTVDPTNTLAATTDTWVATNYPDSQISSTELKSGTYNGGTTVARSFLKFDLADYEGAKVIDTNLALYSDWSSSCTGGTGTAVRRITESWSSSTVTWADPPASTTTGQVINTAAKGYSADCPAGTMNFDIDAIVRAWTSGTANHGLLVRGVDETDSYTWRRFRSANYVSGDGSTEPHLTITYNHYPEVPSAPSLSPSTGTNVVTSRTPALSTMVSDDDPQRVRAQYAIEPDPAYNDTTYTLSSDTPYVDTMEAAVLAVPEASPLPDGKHLRVRAQTFDGTDYSPAWSSWKTFTVDTSKAPVPEVPVDLATGAFQTTTPLLTGVVMAAGQGAVTAEYLLYDAAGDAVGEPLTVGVQDGSRAVAKVSEGLLTDGATYRWKMRACTDSVCSAYTSLQAFTLDLADETVPTGTTGTAPEAVTNLKAVAGENGALVTWSAAEFTGEPDDVVTYTVIAVAPDGTNVRTKTTTGVSAVFNDLGLDATGKTYTFKVTGKNAYGTSPTATSNGVKPTEVPGSTEEYTLAIQGYEIARGGLISGGYFDAKDAADYSVYGDQFVGRLARDEEALLRERVAGSEDDSDNVSQDAEFSDELAIPSADGKTVTMRVTVRTEDTIVTDVSTPGADPTDQTSETEMRYTFSVGAKPVLLSTLTAAAMEVVVRPTGAALDDFANALEADLLPDGLEPSAFDGDSTDDGSETTATAVSFDALQAGTYLRTGAATWAVSNWNASAMYSQDCTNFVSRAMHLGGDIRMKGSGDESHKSKDYWWRKPSNWVHDETWTWINAAYLKTFMERHMLSSKRNTSNAFTGDIVFYDWKNDGKVDHASIISKISNGKIYVTQHNKNYKYRSLAAQKSAEPKMKIWIYRPKPEWY</sequence>
<dbReference type="Pfam" id="PF12671">
    <property type="entry name" value="Amidase_6"/>
    <property type="match status" value="1"/>
</dbReference>
<dbReference type="InterPro" id="IPR055372">
    <property type="entry name" value="CBM96"/>
</dbReference>
<protein>
    <submittedName>
        <fullName evidence="8">DNRLRE domain-containing protein</fullName>
    </submittedName>
</protein>
<comment type="subcellular location">
    <subcellularLocation>
        <location evidence="1">Secreted</location>
    </subcellularLocation>
</comment>
<dbReference type="InterPro" id="IPR036116">
    <property type="entry name" value="FN3_sf"/>
</dbReference>
<dbReference type="EMBL" id="CP109546">
    <property type="protein sequence ID" value="WTZ06907.1"/>
    <property type="molecule type" value="Genomic_DNA"/>
</dbReference>
<dbReference type="PANTHER" id="PTHR40032:SF1">
    <property type="entry name" value="EXPORTED PROTEIN"/>
    <property type="match status" value="1"/>
</dbReference>
<dbReference type="Gene3D" id="2.60.40.10">
    <property type="entry name" value="Immunoglobulins"/>
    <property type="match status" value="1"/>
</dbReference>
<dbReference type="PROSITE" id="PS51318">
    <property type="entry name" value="TAT"/>
    <property type="match status" value="1"/>
</dbReference>
<feature type="chain" id="PRO_5043693317" evidence="6">
    <location>
        <begin position="31"/>
        <end position="1167"/>
    </location>
</feature>
<feature type="signal peptide" evidence="6">
    <location>
        <begin position="1"/>
        <end position="30"/>
    </location>
</feature>
<dbReference type="Pfam" id="PF24517">
    <property type="entry name" value="CBM96"/>
    <property type="match status" value="1"/>
</dbReference>
<evidence type="ECO:0000259" key="7">
    <source>
        <dbReference type="PROSITE" id="PS50853"/>
    </source>
</evidence>
<keyword evidence="5" id="KW-0119">Carbohydrate metabolism</keyword>
<evidence type="ECO:0000256" key="4">
    <source>
        <dbReference type="ARBA" id="ARBA00023295"/>
    </source>
</evidence>
<feature type="domain" description="Fibronectin type-III" evidence="7">
    <location>
        <begin position="713"/>
        <end position="811"/>
    </location>
</feature>
<evidence type="ECO:0000256" key="1">
    <source>
        <dbReference type="ARBA" id="ARBA00004613"/>
    </source>
</evidence>
<keyword evidence="3 6" id="KW-0732">Signal</keyword>
<dbReference type="GO" id="GO:0000272">
    <property type="term" value="P:polysaccharide catabolic process"/>
    <property type="evidence" value="ECO:0007669"/>
    <property type="project" value="UniProtKB-KW"/>
</dbReference>
<dbReference type="CDD" id="cd00063">
    <property type="entry name" value="FN3"/>
    <property type="match status" value="1"/>
</dbReference>
<gene>
    <name evidence="8" type="ORF">OG699_02115</name>
</gene>
<evidence type="ECO:0000256" key="5">
    <source>
        <dbReference type="ARBA" id="ARBA00023326"/>
    </source>
</evidence>
<organism evidence="8">
    <name type="scientific">Streptomyces sp. NBC_01393</name>
    <dbReference type="NCBI Taxonomy" id="2903851"/>
    <lineage>
        <taxon>Bacteria</taxon>
        <taxon>Bacillati</taxon>
        <taxon>Actinomycetota</taxon>
        <taxon>Actinomycetes</taxon>
        <taxon>Kitasatosporales</taxon>
        <taxon>Streptomycetaceae</taxon>
        <taxon>Streptomyces</taxon>
    </lineage>
</organism>
<name>A0AAU3HN70_9ACTN</name>
<dbReference type="NCBIfam" id="NF033679">
    <property type="entry name" value="DNRLRE_dom"/>
    <property type="match status" value="1"/>
</dbReference>
<dbReference type="SMART" id="SM00060">
    <property type="entry name" value="FN3"/>
    <property type="match status" value="1"/>
</dbReference>
<evidence type="ECO:0000256" key="3">
    <source>
        <dbReference type="ARBA" id="ARBA00022729"/>
    </source>
</evidence>
<dbReference type="SUPFAM" id="SSF49265">
    <property type="entry name" value="Fibronectin type III"/>
    <property type="match status" value="1"/>
</dbReference>